<dbReference type="Proteomes" id="UP000253437">
    <property type="component" value="Unassembled WGS sequence"/>
</dbReference>
<organism evidence="2 3">
    <name type="scientific">Vibrio harveyi</name>
    <name type="common">Beneckea harveyi</name>
    <dbReference type="NCBI Taxonomy" id="669"/>
    <lineage>
        <taxon>Bacteria</taxon>
        <taxon>Pseudomonadati</taxon>
        <taxon>Pseudomonadota</taxon>
        <taxon>Gammaproteobacteria</taxon>
        <taxon>Vibrionales</taxon>
        <taxon>Vibrionaceae</taxon>
        <taxon>Vibrio</taxon>
    </lineage>
</organism>
<evidence type="ECO:0000256" key="1">
    <source>
        <dbReference type="SAM" id="SignalP"/>
    </source>
</evidence>
<reference evidence="2 3" key="1">
    <citation type="submission" date="2018-08" db="EMBL/GenBank/DDBJ databases">
        <title>Vibrio harveyi strains pathogenic to white snook Centropomus viridis Lockington (1877) and potential probiotic bacteria.</title>
        <authorList>
            <person name="Soto-Rodriguez S."/>
            <person name="Gomez-Gil B."/>
            <person name="Lozano-Olvera R."/>
        </authorList>
    </citation>
    <scope>NUCLEOTIDE SEQUENCE [LARGE SCALE GENOMIC DNA]</scope>
    <source>
        <strain evidence="2 3">CAIM 1508</strain>
    </source>
</reference>
<dbReference type="EMBL" id="QOUW02000210">
    <property type="protein sequence ID" value="RIW00953.1"/>
    <property type="molecule type" value="Genomic_DNA"/>
</dbReference>
<accession>A0A8B3D866</accession>
<evidence type="ECO:0000313" key="3">
    <source>
        <dbReference type="Proteomes" id="UP000253437"/>
    </source>
</evidence>
<gene>
    <name evidence="2" type="ORF">DS957_026720</name>
</gene>
<evidence type="ECO:0000313" key="2">
    <source>
        <dbReference type="EMBL" id="RIW00953.1"/>
    </source>
</evidence>
<proteinExistence type="predicted"/>
<protein>
    <recommendedName>
        <fullName evidence="4">Alpha/beta hydrolase</fullName>
    </recommendedName>
</protein>
<feature type="chain" id="PRO_5032524924" description="Alpha/beta hydrolase" evidence="1">
    <location>
        <begin position="46"/>
        <end position="371"/>
    </location>
</feature>
<feature type="signal peptide" evidence="1">
    <location>
        <begin position="1"/>
        <end position="45"/>
    </location>
</feature>
<comment type="caution">
    <text evidence="2">The sequence shown here is derived from an EMBL/GenBank/DDBJ whole genome shotgun (WGS) entry which is preliminary data.</text>
</comment>
<evidence type="ECO:0008006" key="4">
    <source>
        <dbReference type="Google" id="ProtNLM"/>
    </source>
</evidence>
<sequence length="371" mass="40093">MFVFCLLNVAITSKSKHSKVNNIMNKMTKVASLAVAMAFSGVSNAAIGDYKVVLIHGFQPDQLQSQPSRTQVETEGADYWKDYWMQYADARIDWPSQERVEGKITSDYVWPKLQELSRNGTCQPGCILVTHSTGDLVARYLLDNQENWLTNAGLTPLNVVATFDFAGAGGGSELGDIVINITEGGGWTNSAMRYAISLWLGDTPNKNNTGVLNDLKVSNARQIAMLPDHRIPRIRFVGNGSDYFKATASFLPGKDDGVVAAHSSCGSSSSGSFDSCSTHLAMDGKVSSQSKGVTSLMPNHYPFIMGNGYSHSEVIGSKHKGKVTSSNTSVALADGHSVKVDSYQQNGWFGSKYIYVQGSQQDTMSEIAAGL</sequence>
<name>A0A8B3D866_VIBHA</name>
<keyword evidence="1" id="KW-0732">Signal</keyword>
<dbReference type="AlphaFoldDB" id="A0A8B3D866"/>